<feature type="domain" description="Large polyvalent protein associated" evidence="1">
    <location>
        <begin position="6"/>
        <end position="93"/>
    </location>
</feature>
<dbReference type="RefSeq" id="WP_172172078.1">
    <property type="nucleotide sequence ID" value="NZ_WOEZ01000185.1"/>
</dbReference>
<dbReference type="Pfam" id="PF18847">
    <property type="entry name" value="LPD29"/>
    <property type="match status" value="1"/>
</dbReference>
<accession>A0A972SKH1</accession>
<evidence type="ECO:0000313" key="2">
    <source>
        <dbReference type="EMBL" id="NPT59068.1"/>
    </source>
</evidence>
<evidence type="ECO:0000313" key="3">
    <source>
        <dbReference type="Proteomes" id="UP000655523"/>
    </source>
</evidence>
<dbReference type="InterPro" id="IPR041311">
    <property type="entry name" value="LPD29"/>
</dbReference>
<keyword evidence="3" id="KW-1185">Reference proteome</keyword>
<dbReference type="AlphaFoldDB" id="A0A972SKH1"/>
<organism evidence="2 3">
    <name type="scientific">Paraburkholderia elongata</name>
    <dbReference type="NCBI Taxonomy" id="2675747"/>
    <lineage>
        <taxon>Bacteria</taxon>
        <taxon>Pseudomonadati</taxon>
        <taxon>Pseudomonadota</taxon>
        <taxon>Betaproteobacteria</taxon>
        <taxon>Burkholderiales</taxon>
        <taxon>Burkholderiaceae</taxon>
        <taxon>Paraburkholderia</taxon>
    </lineage>
</organism>
<reference evidence="2 3" key="1">
    <citation type="submission" date="2019-11" db="EMBL/GenBank/DDBJ databases">
        <title>Metabolism of dissolved organic matter in forest soils.</title>
        <authorList>
            <person name="Cyle K.T."/>
            <person name="Wilhelm R.C."/>
            <person name="Martinez C.E."/>
        </authorList>
    </citation>
    <scope>NUCLEOTIDE SEQUENCE [LARGE SCALE GENOMIC DNA]</scope>
    <source>
        <strain evidence="2 3">5N</strain>
    </source>
</reference>
<name>A0A972SKH1_9BURK</name>
<proteinExistence type="predicted"/>
<protein>
    <recommendedName>
        <fullName evidence="1">Large polyvalent protein associated domain-containing protein</fullName>
    </recommendedName>
</protein>
<gene>
    <name evidence="2" type="ORF">GNZ13_32040</name>
</gene>
<comment type="caution">
    <text evidence="2">The sequence shown here is derived from an EMBL/GenBank/DDBJ whole genome shotgun (WGS) entry which is preliminary data.</text>
</comment>
<dbReference type="EMBL" id="WOEZ01000185">
    <property type="protein sequence ID" value="NPT59068.1"/>
    <property type="molecule type" value="Genomic_DNA"/>
</dbReference>
<sequence length="148" mass="16701">MSRFINCAETAKIIRQILKESFPGVKFRVRSSTYANGASIQVDWDGAPNWRQVESITDKLEGSYFDGLIDYKGSIHHMMDGELVSFGADFIHVCNRDEGPVLDPQPSKTAARIFITHDDGYSREVGSGVDAVLERAEPFRRDDDWIPF</sequence>
<evidence type="ECO:0000259" key="1">
    <source>
        <dbReference type="Pfam" id="PF18847"/>
    </source>
</evidence>
<dbReference type="Proteomes" id="UP000655523">
    <property type="component" value="Unassembled WGS sequence"/>
</dbReference>